<proteinExistence type="predicted"/>
<evidence type="ECO:0000313" key="1">
    <source>
        <dbReference type="EMBL" id="CTP84418.1"/>
    </source>
</evidence>
<gene>
    <name evidence="1" type="primary">gumI</name>
    <name evidence="1" type="ORF">XTPLMG728_0542</name>
</gene>
<reference evidence="1 2" key="1">
    <citation type="submission" date="2015-07" db="EMBL/GenBank/DDBJ databases">
        <authorList>
            <person name="Noorani M."/>
        </authorList>
    </citation>
    <scope>NUCLEOTIDE SEQUENCE [LARGE SCALE GENOMIC DNA]</scope>
    <source>
        <strain evidence="1">LMG728</strain>
    </source>
</reference>
<dbReference type="EC" id="2.4.1.251" evidence="1"/>
<evidence type="ECO:0000313" key="2">
    <source>
        <dbReference type="Proteomes" id="UP000041247"/>
    </source>
</evidence>
<name>A0A0K2ZFL3_9XANT</name>
<keyword evidence="1" id="KW-0808">Transferase</keyword>
<accession>A0A0K2ZFL3</accession>
<organism evidence="1 2">
    <name type="scientific">Xanthomonas graminis pv. poae</name>
    <dbReference type="NCBI Taxonomy" id="227946"/>
    <lineage>
        <taxon>Bacteria</taxon>
        <taxon>Pseudomonadati</taxon>
        <taxon>Pseudomonadota</taxon>
        <taxon>Gammaproteobacteria</taxon>
        <taxon>Lysobacterales</taxon>
        <taxon>Lysobacteraceae</taxon>
        <taxon>Xanthomonas</taxon>
        <taxon>Xanthomonas translucens group</taxon>
        <taxon>Xanthomonas graminis</taxon>
    </lineage>
</organism>
<dbReference type="SUPFAM" id="SSF53756">
    <property type="entry name" value="UDP-Glycosyltransferase/glycogen phosphorylase"/>
    <property type="match status" value="1"/>
</dbReference>
<dbReference type="AlphaFoldDB" id="A0A0K2ZFL3"/>
<dbReference type="GO" id="GO:0016757">
    <property type="term" value="F:glycosyltransferase activity"/>
    <property type="evidence" value="ECO:0007669"/>
    <property type="project" value="UniProtKB-KW"/>
</dbReference>
<keyword evidence="1" id="KW-0328">Glycosyltransferase</keyword>
<sequence>MSGEPLCSGDARVPGPPISVLLSTERPTATTNPYLTQLYAALPQQVQLHFFSMRAALLSRYDVLHVHWPEYMMRHPTAVGTLAKQACMALLLLRLKLGGVPLVRTLHNVAPHEDKGWRERLLLRWTDRLTARWIRINATTPERAPATDTILHGHYRDWYAAMPQPPRVPGRLLHFGLLRPYKGVETLVATLQALPDPALSLRIAGNPINAQIRAVVEQACAADPRISARLQYVEDEVLAREVAEAELVVLPYRQMHNSGTLLLALSLARPVLAPWSAANAAIAEEVGPGWVLLYQGELDAAQLADALAQAQRLPADAVPDLSRRDWCAIGLQHYRSYLDARGVRSEVRA</sequence>
<dbReference type="Pfam" id="PF13692">
    <property type="entry name" value="Glyco_trans_1_4"/>
    <property type="match status" value="1"/>
</dbReference>
<dbReference type="RefSeq" id="WP_053839940.1">
    <property type="nucleotide sequence ID" value="NZ_CP076250.1"/>
</dbReference>
<dbReference type="Proteomes" id="UP000041247">
    <property type="component" value="Unassembled WGS sequence"/>
</dbReference>
<dbReference type="EMBL" id="CXOK01000017">
    <property type="protein sequence ID" value="CTP84418.1"/>
    <property type="molecule type" value="Genomic_DNA"/>
</dbReference>
<dbReference type="Gene3D" id="3.40.50.2000">
    <property type="entry name" value="Glycogen Phosphorylase B"/>
    <property type="match status" value="1"/>
</dbReference>
<protein>
    <submittedName>
        <fullName evidence="1">GDP-mannose:glycolipid 4-beta-D-mannosyltransferase</fullName>
        <ecNumber evidence="1">2.4.1.251</ecNumber>
    </submittedName>
</protein>